<dbReference type="PANTHER" id="PTHR37314:SF4">
    <property type="entry name" value="UPF0700 TRANSMEMBRANE PROTEIN YOAK"/>
    <property type="match status" value="1"/>
</dbReference>
<evidence type="ECO:0000313" key="3">
    <source>
        <dbReference type="Proteomes" id="UP001596492"/>
    </source>
</evidence>
<reference evidence="3" key="1">
    <citation type="journal article" date="2019" name="Int. J. Syst. Evol. Microbiol.">
        <title>The Global Catalogue of Microorganisms (GCM) 10K type strain sequencing project: providing services to taxonomists for standard genome sequencing and annotation.</title>
        <authorList>
            <consortium name="The Broad Institute Genomics Platform"/>
            <consortium name="The Broad Institute Genome Sequencing Center for Infectious Disease"/>
            <person name="Wu L."/>
            <person name="Ma J."/>
        </authorList>
    </citation>
    <scope>NUCLEOTIDE SEQUENCE [LARGE SCALE GENOMIC DNA]</scope>
    <source>
        <strain evidence="3">CCUG 51308</strain>
    </source>
</reference>
<feature type="transmembrane region" description="Helical" evidence="1">
    <location>
        <begin position="61"/>
        <end position="88"/>
    </location>
</feature>
<organism evidence="2 3">
    <name type="scientific">Hirschia litorea</name>
    <dbReference type="NCBI Taxonomy" id="1199156"/>
    <lineage>
        <taxon>Bacteria</taxon>
        <taxon>Pseudomonadati</taxon>
        <taxon>Pseudomonadota</taxon>
        <taxon>Alphaproteobacteria</taxon>
        <taxon>Hyphomonadales</taxon>
        <taxon>Hyphomonadaceae</taxon>
        <taxon>Hirschia</taxon>
    </lineage>
</organism>
<dbReference type="Pfam" id="PF06912">
    <property type="entry name" value="DUF1275"/>
    <property type="match status" value="1"/>
</dbReference>
<dbReference type="InterPro" id="IPR010699">
    <property type="entry name" value="DUF1275"/>
</dbReference>
<dbReference type="PANTHER" id="PTHR37314">
    <property type="entry name" value="SLR0142 PROTEIN"/>
    <property type="match status" value="1"/>
</dbReference>
<comment type="caution">
    <text evidence="2">The sequence shown here is derived from an EMBL/GenBank/DDBJ whole genome shotgun (WGS) entry which is preliminary data.</text>
</comment>
<protein>
    <submittedName>
        <fullName evidence="2">YoaK family protein</fullName>
    </submittedName>
</protein>
<dbReference type="Proteomes" id="UP001596492">
    <property type="component" value="Unassembled WGS sequence"/>
</dbReference>
<dbReference type="EMBL" id="JBHTBR010000009">
    <property type="protein sequence ID" value="MFC7293025.1"/>
    <property type="molecule type" value="Genomic_DNA"/>
</dbReference>
<keyword evidence="1" id="KW-0812">Transmembrane</keyword>
<feature type="transmembrane region" description="Helical" evidence="1">
    <location>
        <begin position="221"/>
        <end position="239"/>
    </location>
</feature>
<evidence type="ECO:0000256" key="1">
    <source>
        <dbReference type="SAM" id="Phobius"/>
    </source>
</evidence>
<accession>A0ABW2IQE6</accession>
<keyword evidence="1" id="KW-0472">Membrane</keyword>
<evidence type="ECO:0000313" key="2">
    <source>
        <dbReference type="EMBL" id="MFC7293025.1"/>
    </source>
</evidence>
<dbReference type="RefSeq" id="WP_382169210.1">
    <property type="nucleotide sequence ID" value="NZ_JBHTBR010000009.1"/>
</dbReference>
<feature type="transmembrane region" description="Helical" evidence="1">
    <location>
        <begin position="21"/>
        <end position="41"/>
    </location>
</feature>
<name>A0ABW2IQE6_9PROT</name>
<proteinExistence type="predicted"/>
<feature type="transmembrane region" description="Helical" evidence="1">
    <location>
        <begin position="100"/>
        <end position="121"/>
    </location>
</feature>
<sequence>MLLKSLRNLSGTSRSDAANANLGYCLAFIAGAINAGGFLAVGQYTSHMTGIVSSMADNIALGAYSLTLLGFGILVSFTIGAALTAILVNYSKRHKRHSTYAFPLLLEAMLILVFGVLGTLMKAHESIMITLIILLLSFIMGLQNAVITKLSKAVIRTTHITGIVTDIGIELGKLCYRNDTKNQLPKVVADLKRLKVLSLLVFSFFIGGLIGAIGFKTIHYYTTLPLALFLIILAILPVWDDFNRRQNAPTH</sequence>
<feature type="transmembrane region" description="Helical" evidence="1">
    <location>
        <begin position="196"/>
        <end position="215"/>
    </location>
</feature>
<keyword evidence="3" id="KW-1185">Reference proteome</keyword>
<feature type="transmembrane region" description="Helical" evidence="1">
    <location>
        <begin position="127"/>
        <end position="147"/>
    </location>
</feature>
<keyword evidence="1" id="KW-1133">Transmembrane helix</keyword>
<gene>
    <name evidence="2" type="ORF">ACFQS8_15495</name>
</gene>